<reference evidence="1 2" key="1">
    <citation type="journal article" date="2019" name="Sci. Rep.">
        <title>Orb-weaving spider Araneus ventricosus genome elucidates the spidroin gene catalogue.</title>
        <authorList>
            <person name="Kono N."/>
            <person name="Nakamura H."/>
            <person name="Ohtoshi R."/>
            <person name="Moran D.A.P."/>
            <person name="Shinohara A."/>
            <person name="Yoshida Y."/>
            <person name="Fujiwara M."/>
            <person name="Mori M."/>
            <person name="Tomita M."/>
            <person name="Arakawa K."/>
        </authorList>
    </citation>
    <scope>NUCLEOTIDE SEQUENCE [LARGE SCALE GENOMIC DNA]</scope>
</reference>
<organism evidence="1 2">
    <name type="scientific">Araneus ventricosus</name>
    <name type="common">Orbweaver spider</name>
    <name type="synonym">Epeira ventricosa</name>
    <dbReference type="NCBI Taxonomy" id="182803"/>
    <lineage>
        <taxon>Eukaryota</taxon>
        <taxon>Metazoa</taxon>
        <taxon>Ecdysozoa</taxon>
        <taxon>Arthropoda</taxon>
        <taxon>Chelicerata</taxon>
        <taxon>Arachnida</taxon>
        <taxon>Araneae</taxon>
        <taxon>Araneomorphae</taxon>
        <taxon>Entelegynae</taxon>
        <taxon>Araneoidea</taxon>
        <taxon>Araneidae</taxon>
        <taxon>Araneus</taxon>
    </lineage>
</organism>
<dbReference type="Proteomes" id="UP000499080">
    <property type="component" value="Unassembled WGS sequence"/>
</dbReference>
<evidence type="ECO:0000313" key="1">
    <source>
        <dbReference type="EMBL" id="GBN54708.1"/>
    </source>
</evidence>
<name>A0A4Y2PS26_ARAVE</name>
<accession>A0A4Y2PS26</accession>
<dbReference type="OrthoDB" id="10323224at2759"/>
<keyword evidence="2" id="KW-1185">Reference proteome</keyword>
<comment type="caution">
    <text evidence="1">The sequence shown here is derived from an EMBL/GenBank/DDBJ whole genome shotgun (WGS) entry which is preliminary data.</text>
</comment>
<dbReference type="EMBL" id="BGPR01012130">
    <property type="protein sequence ID" value="GBN54708.1"/>
    <property type="molecule type" value="Genomic_DNA"/>
</dbReference>
<protein>
    <recommendedName>
        <fullName evidence="3">EB domain-containing protein</fullName>
    </recommendedName>
</protein>
<evidence type="ECO:0008006" key="3">
    <source>
        <dbReference type="Google" id="ProtNLM"/>
    </source>
</evidence>
<proteinExistence type="predicted"/>
<dbReference type="AlphaFoldDB" id="A0A4Y2PS26"/>
<evidence type="ECO:0000313" key="2">
    <source>
        <dbReference type="Proteomes" id="UP000499080"/>
    </source>
</evidence>
<sequence>MCPTLSRYSLPQFLKSDLYLWFQALYAIPGVKDCPYQSCPDGSFCVFKSTGYVGCHHPAAEGQECSRGAIEGLYIEYPPCMKNATCSGGIVVGKCRSSS</sequence>
<gene>
    <name evidence="1" type="ORF">AVEN_206939_1</name>
</gene>